<dbReference type="AlphaFoldDB" id="A0A6I6JL50"/>
<reference evidence="1 2" key="1">
    <citation type="submission" date="2019-11" db="EMBL/GenBank/DDBJ databases">
        <authorList>
            <person name="Zheng R.K."/>
            <person name="Sun C.M."/>
        </authorList>
    </citation>
    <scope>NUCLEOTIDE SEQUENCE [LARGE SCALE GENOMIC DNA]</scope>
    <source>
        <strain evidence="1 2">WC007</strain>
    </source>
</reference>
<evidence type="ECO:0000313" key="1">
    <source>
        <dbReference type="EMBL" id="QGY43061.1"/>
    </source>
</evidence>
<dbReference type="KEGG" id="mcos:GM418_05115"/>
<accession>A0A6I6JL50</accession>
<keyword evidence="2" id="KW-1185">Reference proteome</keyword>
<name>A0A6I6JL50_9BACT</name>
<dbReference type="Proteomes" id="UP000428260">
    <property type="component" value="Chromosome"/>
</dbReference>
<sequence>MKNKLLKALELDKNGDWDGAHKLVQDVGNRDAYWIHAYLHRKEPDLSNASYWYYRAQRPMPKTSFDKEWQEIHDFIEQHYIS</sequence>
<gene>
    <name evidence="1" type="ORF">GM418_05115</name>
</gene>
<protein>
    <submittedName>
        <fullName evidence="1">Uncharacterized protein</fullName>
    </submittedName>
</protein>
<evidence type="ECO:0000313" key="2">
    <source>
        <dbReference type="Proteomes" id="UP000428260"/>
    </source>
</evidence>
<organism evidence="1 2">
    <name type="scientific">Maribellus comscasis</name>
    <dbReference type="NCBI Taxonomy" id="2681766"/>
    <lineage>
        <taxon>Bacteria</taxon>
        <taxon>Pseudomonadati</taxon>
        <taxon>Bacteroidota</taxon>
        <taxon>Bacteroidia</taxon>
        <taxon>Marinilabiliales</taxon>
        <taxon>Prolixibacteraceae</taxon>
        <taxon>Maribellus</taxon>
    </lineage>
</organism>
<dbReference type="RefSeq" id="WP_158863815.1">
    <property type="nucleotide sequence ID" value="NZ_CP046401.1"/>
</dbReference>
<dbReference type="EMBL" id="CP046401">
    <property type="protein sequence ID" value="QGY43061.1"/>
    <property type="molecule type" value="Genomic_DNA"/>
</dbReference>
<proteinExistence type="predicted"/>